<evidence type="ECO:0000313" key="3">
    <source>
        <dbReference type="Proteomes" id="UP001060336"/>
    </source>
</evidence>
<feature type="domain" description="Enoyl reductase (ER)" evidence="1">
    <location>
        <begin position="16"/>
        <end position="327"/>
    </location>
</feature>
<dbReference type="RefSeq" id="WP_257770675.1">
    <property type="nucleotide sequence ID" value="NZ_CP102480.1"/>
</dbReference>
<dbReference type="SMART" id="SM00829">
    <property type="entry name" value="PKS_ER"/>
    <property type="match status" value="1"/>
</dbReference>
<dbReference type="InterPro" id="IPR011032">
    <property type="entry name" value="GroES-like_sf"/>
</dbReference>
<protein>
    <submittedName>
        <fullName evidence="2">Oxidoreductase</fullName>
    </submittedName>
</protein>
<dbReference type="CDD" id="cd08288">
    <property type="entry name" value="MDR_yhdh"/>
    <property type="match status" value="1"/>
</dbReference>
<organism evidence="2 3">
    <name type="scientific">Nisaea acidiphila</name>
    <dbReference type="NCBI Taxonomy" id="1862145"/>
    <lineage>
        <taxon>Bacteria</taxon>
        <taxon>Pseudomonadati</taxon>
        <taxon>Pseudomonadota</taxon>
        <taxon>Alphaproteobacteria</taxon>
        <taxon>Rhodospirillales</taxon>
        <taxon>Thalassobaculaceae</taxon>
        <taxon>Nisaea</taxon>
    </lineage>
</organism>
<dbReference type="SUPFAM" id="SSF50129">
    <property type="entry name" value="GroES-like"/>
    <property type="match status" value="1"/>
</dbReference>
<dbReference type="KEGG" id="naci:NUH88_06180"/>
<dbReference type="Proteomes" id="UP001060336">
    <property type="component" value="Chromosome"/>
</dbReference>
<proteinExistence type="predicted"/>
<dbReference type="SUPFAM" id="SSF51735">
    <property type="entry name" value="NAD(P)-binding Rossmann-fold domains"/>
    <property type="match status" value="1"/>
</dbReference>
<keyword evidence="3" id="KW-1185">Reference proteome</keyword>
<dbReference type="Pfam" id="PF08240">
    <property type="entry name" value="ADH_N"/>
    <property type="match status" value="1"/>
</dbReference>
<dbReference type="InterPro" id="IPR014188">
    <property type="entry name" value="Acrylyl-CoA_reductase_AcuI"/>
</dbReference>
<dbReference type="EMBL" id="CP102480">
    <property type="protein sequence ID" value="UUX51277.1"/>
    <property type="molecule type" value="Genomic_DNA"/>
</dbReference>
<dbReference type="InterPro" id="IPR013154">
    <property type="entry name" value="ADH-like_N"/>
</dbReference>
<name>A0A9J7B0R4_9PROT</name>
<dbReference type="GO" id="GO:0043957">
    <property type="term" value="F:acryloyl-CoA reductase (NADPH) activity"/>
    <property type="evidence" value="ECO:0007669"/>
    <property type="project" value="TreeGrafter"/>
</dbReference>
<sequence>MSETFKAVLLREADKKVSAAIEQVPVADLPEGDVTVRVAYTTLNYKDGMVMNGIGRLVRDYPHIPGVDFSGIVESSEHPDYQPGDKVVLTGWRVGEVHWGGYGELARVKGDWLVKLPEGIGLDDAMAIGTAGFTAMLSVDTLERHGLEKDRGDVLVTGAAGGVGSVATAILANLGYSVAGSTGRPEQADYLMDLGVSQVIDRAELAQAPSRPLAGERFAGCIDNVAGTTLSNVLTQMKYGSAVAAVGLAGGNELNTTVLPFLLRGVSILGIDSVICPKERRLAIWKRIATDLPMQKLHHMIERHTLEDLPNLGKKILEGGVRGRTVIEVSGS</sequence>
<accession>A0A9J7B0R4</accession>
<dbReference type="InterPro" id="IPR013149">
    <property type="entry name" value="ADH-like_C"/>
</dbReference>
<gene>
    <name evidence="2" type="ORF">NUH88_06180</name>
</gene>
<dbReference type="AlphaFoldDB" id="A0A9J7B0R4"/>
<evidence type="ECO:0000313" key="2">
    <source>
        <dbReference type="EMBL" id="UUX51277.1"/>
    </source>
</evidence>
<dbReference type="Gene3D" id="3.40.50.720">
    <property type="entry name" value="NAD(P)-binding Rossmann-like Domain"/>
    <property type="match status" value="1"/>
</dbReference>
<dbReference type="InterPro" id="IPR051397">
    <property type="entry name" value="Zn-ADH-like_protein"/>
</dbReference>
<dbReference type="InterPro" id="IPR020843">
    <property type="entry name" value="ER"/>
</dbReference>
<dbReference type="PANTHER" id="PTHR43677">
    <property type="entry name" value="SHORT-CHAIN DEHYDROGENASE/REDUCTASE"/>
    <property type="match status" value="1"/>
</dbReference>
<dbReference type="PANTHER" id="PTHR43677:SF1">
    <property type="entry name" value="ACRYLYL-COA REDUCTASE ACUI-RELATED"/>
    <property type="match status" value="1"/>
</dbReference>
<dbReference type="InterPro" id="IPR036291">
    <property type="entry name" value="NAD(P)-bd_dom_sf"/>
</dbReference>
<dbReference type="Pfam" id="PF00107">
    <property type="entry name" value="ADH_zinc_N"/>
    <property type="match status" value="1"/>
</dbReference>
<dbReference type="NCBIfam" id="TIGR02823">
    <property type="entry name" value="oxido_YhdH"/>
    <property type="match status" value="1"/>
</dbReference>
<evidence type="ECO:0000259" key="1">
    <source>
        <dbReference type="SMART" id="SM00829"/>
    </source>
</evidence>
<dbReference type="Gene3D" id="3.90.180.10">
    <property type="entry name" value="Medium-chain alcohol dehydrogenases, catalytic domain"/>
    <property type="match status" value="1"/>
</dbReference>
<reference evidence="2" key="1">
    <citation type="submission" date="2022-08" db="EMBL/GenBank/DDBJ databases">
        <title>Nisaea acidiphila sp. nov., isolated from a marine algal debris and emended description of the genus Nisaea Urios et al. 2008.</title>
        <authorList>
            <person name="Kwon K."/>
        </authorList>
    </citation>
    <scope>NUCLEOTIDE SEQUENCE</scope>
    <source>
        <strain evidence="2">MEBiC11861</strain>
    </source>
</reference>